<evidence type="ECO:0000256" key="5">
    <source>
        <dbReference type="SAM" id="Phobius"/>
    </source>
</evidence>
<protein>
    <submittedName>
        <fullName evidence="7">DoxX family protein</fullName>
    </submittedName>
</protein>
<reference evidence="6 9" key="2">
    <citation type="submission" date="2019-08" db="EMBL/GenBank/DDBJ databases">
        <title>Prevalence, distribution, and phylogeny of type two toxin-antitoxin genes possessed by Cronobacter species where C. sakazakii homologs follow sequence type lineages.</title>
        <authorList>
            <person name="Finkelstein S."/>
            <person name="Negrete F."/>
            <person name="Jang H."/>
            <person name="Gopinath G.R."/>
            <person name="Tall B.D."/>
        </authorList>
    </citation>
    <scope>NUCLEOTIDE SEQUENCE [LARGE SCALE GENOMIC DNA]</scope>
    <source>
        <strain evidence="6 9">MOD1_GK1257</strain>
    </source>
</reference>
<proteinExistence type="predicted"/>
<dbReference type="EMBL" id="MSAE01000029">
    <property type="protein sequence ID" value="PUX12357.1"/>
    <property type="molecule type" value="Genomic_DNA"/>
</dbReference>
<sequence>MFNQKSSSVTLYFSRILLTFFFWMAGIFGLFNFDIIVQEMVAVGLPLPTLFAVGTILCQLGGSALVISDRAGYGWVGSIMLIVFTLLTIPVGHPFWTFSEPARTQEFHIALEHISVVGGLMMSMLLSGRKR</sequence>
<keyword evidence="3 5" id="KW-1133">Transmembrane helix</keyword>
<reference evidence="7 8" key="1">
    <citation type="submission" date="2016-12" db="EMBL/GenBank/DDBJ databases">
        <title>Analysis of the Molecular Diversity Among Cronobacter Species Isolated from Filth Flies Using a Pan Genomic DNA Microarray.</title>
        <authorList>
            <person name="Pava-Ripoll M."/>
            <person name="Tall B."/>
            <person name="Farber J."/>
            <person name="Fanning S."/>
            <person name="Lehner A."/>
            <person name="Stephan R."/>
            <person name="Pagotto F."/>
            <person name="Iverson C."/>
            <person name="Ziobro G."/>
            <person name="Miller A."/>
            <person name="Pearson R."/>
            <person name="Yan Q."/>
            <person name="Kim M."/>
            <person name="Jeong S."/>
            <person name="Park J."/>
            <person name="Jun S."/>
            <person name="Choi H."/>
            <person name="Chung T."/>
            <person name="Yoo Y."/>
            <person name="Park E."/>
            <person name="Hwang S."/>
            <person name="Lee B."/>
            <person name="Sathyamoorthy V."/>
            <person name="Carter L."/>
            <person name="Mammel M."/>
            <person name="Jackson S."/>
            <person name="Kothary M."/>
            <person name="Patel I."/>
            <person name="Grim C."/>
            <person name="Gopinath G."/>
            <person name="Gangiredla J."/>
            <person name="Chase H."/>
        </authorList>
    </citation>
    <scope>NUCLEOTIDE SEQUENCE [LARGE SCALE GENOMIC DNA]</scope>
    <source>
        <strain evidence="7 8">MOD1-Md1s</strain>
    </source>
</reference>
<dbReference type="Proteomes" id="UP000244378">
    <property type="component" value="Unassembled WGS sequence"/>
</dbReference>
<feature type="transmembrane region" description="Helical" evidence="5">
    <location>
        <begin position="12"/>
        <end position="33"/>
    </location>
</feature>
<evidence type="ECO:0000256" key="3">
    <source>
        <dbReference type="ARBA" id="ARBA00022989"/>
    </source>
</evidence>
<dbReference type="GO" id="GO:0016020">
    <property type="term" value="C:membrane"/>
    <property type="evidence" value="ECO:0007669"/>
    <property type="project" value="UniProtKB-SubCell"/>
</dbReference>
<dbReference type="EMBL" id="WAGD01000028">
    <property type="protein sequence ID" value="KAB0880264.1"/>
    <property type="molecule type" value="Genomic_DNA"/>
</dbReference>
<feature type="transmembrane region" description="Helical" evidence="5">
    <location>
        <begin position="45"/>
        <end position="67"/>
    </location>
</feature>
<evidence type="ECO:0000256" key="4">
    <source>
        <dbReference type="ARBA" id="ARBA00023136"/>
    </source>
</evidence>
<comment type="caution">
    <text evidence="7">The sequence shown here is derived from an EMBL/GenBank/DDBJ whole genome shotgun (WGS) entry which is preliminary data.</text>
</comment>
<feature type="transmembrane region" description="Helical" evidence="5">
    <location>
        <begin position="107"/>
        <end position="126"/>
    </location>
</feature>
<evidence type="ECO:0000313" key="6">
    <source>
        <dbReference type="EMBL" id="KAB0880264.1"/>
    </source>
</evidence>
<dbReference type="AlphaFoldDB" id="A0A2T7AQV5"/>
<evidence type="ECO:0000256" key="2">
    <source>
        <dbReference type="ARBA" id="ARBA00022692"/>
    </source>
</evidence>
<accession>A0A2T7AQV5</accession>
<gene>
    <name evidence="7" type="ORF">AUN14_14925</name>
    <name evidence="6" type="ORF">FZI19_10305</name>
</gene>
<evidence type="ECO:0000313" key="9">
    <source>
        <dbReference type="Proteomes" id="UP000469927"/>
    </source>
</evidence>
<organism evidence="7 8">
    <name type="scientific">Cronobacter muytjensii</name>
    <dbReference type="NCBI Taxonomy" id="413501"/>
    <lineage>
        <taxon>Bacteria</taxon>
        <taxon>Pseudomonadati</taxon>
        <taxon>Pseudomonadota</taxon>
        <taxon>Gammaproteobacteria</taxon>
        <taxon>Enterobacterales</taxon>
        <taxon>Enterobacteriaceae</taxon>
        <taxon>Cronobacter</taxon>
    </lineage>
</organism>
<evidence type="ECO:0000313" key="7">
    <source>
        <dbReference type="EMBL" id="PUX12357.1"/>
    </source>
</evidence>
<dbReference type="RefSeq" id="WP_075193582.1">
    <property type="nucleotide sequence ID" value="NZ_JABWGS010000018.1"/>
</dbReference>
<feature type="transmembrane region" description="Helical" evidence="5">
    <location>
        <begin position="74"/>
        <end position="95"/>
    </location>
</feature>
<evidence type="ECO:0000313" key="8">
    <source>
        <dbReference type="Proteomes" id="UP000244378"/>
    </source>
</evidence>
<comment type="subcellular location">
    <subcellularLocation>
        <location evidence="1">Membrane</location>
        <topology evidence="1">Multi-pass membrane protein</topology>
    </subcellularLocation>
</comment>
<dbReference type="OrthoDB" id="6522672at2"/>
<dbReference type="Pfam" id="PF07681">
    <property type="entry name" value="DoxX"/>
    <property type="match status" value="1"/>
</dbReference>
<keyword evidence="9" id="KW-1185">Reference proteome</keyword>
<keyword evidence="4 5" id="KW-0472">Membrane</keyword>
<dbReference type="Proteomes" id="UP000469927">
    <property type="component" value="Unassembled WGS sequence"/>
</dbReference>
<evidence type="ECO:0000256" key="1">
    <source>
        <dbReference type="ARBA" id="ARBA00004141"/>
    </source>
</evidence>
<dbReference type="InterPro" id="IPR032808">
    <property type="entry name" value="DoxX"/>
</dbReference>
<keyword evidence="2 5" id="KW-0812">Transmembrane</keyword>
<name>A0A2T7AQV5_9ENTR</name>